<dbReference type="EMBL" id="CP013099">
    <property type="protein sequence ID" value="ALP52845.1"/>
    <property type="molecule type" value="Genomic_DNA"/>
</dbReference>
<organism evidence="2 3">
    <name type="scientific">Candidatus Tenderia electrophaga</name>
    <dbReference type="NCBI Taxonomy" id="1748243"/>
    <lineage>
        <taxon>Bacteria</taxon>
        <taxon>Pseudomonadati</taxon>
        <taxon>Pseudomonadota</taxon>
        <taxon>Gammaproteobacteria</taxon>
        <taxon>Candidatus Tenderiales</taxon>
        <taxon>Candidatus Tenderiaceae</taxon>
        <taxon>Candidatus Tenderia</taxon>
    </lineage>
</organism>
<keyword evidence="3" id="KW-1185">Reference proteome</keyword>
<name>A0A0S2TCM5_9GAMM</name>
<sequence>MILNISVALGMSLALAACAGKPTPRVEAAERVAWQAAFYQEEAAGWRGAGNAGMARHFEQRAARTRAQPDDAEDNLFDFLFDIVFE</sequence>
<keyword evidence="1" id="KW-0732">Signal</keyword>
<evidence type="ECO:0000256" key="1">
    <source>
        <dbReference type="SAM" id="SignalP"/>
    </source>
</evidence>
<accession>A0A0S2TCM5</accession>
<dbReference type="AlphaFoldDB" id="A0A0S2TCM5"/>
<feature type="signal peptide" evidence="1">
    <location>
        <begin position="1"/>
        <end position="16"/>
    </location>
</feature>
<dbReference type="KEGG" id="tee:Tel_06565"/>
<dbReference type="Proteomes" id="UP000055136">
    <property type="component" value="Chromosome"/>
</dbReference>
<reference evidence="2" key="1">
    <citation type="submission" date="2015-10" db="EMBL/GenBank/DDBJ databases">
        <title>Description of Candidatus Tenderia electrophaga gen. nov, sp. nov., an Uncultivated Electroautotroph from a Biocathode Enrichment.</title>
        <authorList>
            <person name="Eddie B.J."/>
            <person name="Malanoski A.P."/>
            <person name="Wang Z."/>
            <person name="Hall R.J."/>
            <person name="Oh S.D."/>
            <person name="Heiner C."/>
            <person name="Lin B."/>
            <person name="Strycharz-Glaven S.M."/>
        </authorList>
    </citation>
    <scope>NUCLEOTIDE SEQUENCE [LARGE SCALE GENOMIC DNA]</scope>
    <source>
        <strain evidence="2">NRL1</strain>
    </source>
</reference>
<evidence type="ECO:0000313" key="2">
    <source>
        <dbReference type="EMBL" id="ALP52845.1"/>
    </source>
</evidence>
<protein>
    <submittedName>
        <fullName evidence="2">Uncharacterized protein</fullName>
    </submittedName>
</protein>
<proteinExistence type="predicted"/>
<evidence type="ECO:0000313" key="3">
    <source>
        <dbReference type="Proteomes" id="UP000055136"/>
    </source>
</evidence>
<feature type="chain" id="PRO_5006604856" evidence="1">
    <location>
        <begin position="17"/>
        <end position="86"/>
    </location>
</feature>
<gene>
    <name evidence="2" type="ORF">Tel_06565</name>
</gene>